<sequence>MAGAMLYVDWSLMYALDPGEANFCRVNSAPEGVVVPTVFLPSNEMQGKEEWRVVSSGAKRRKVLRALQRVETTNSFTVLEGMEKKEREGRRR</sequence>
<protein>
    <submittedName>
        <fullName evidence="1">Uncharacterized protein</fullName>
    </submittedName>
</protein>
<dbReference type="Proteomes" id="UP000324222">
    <property type="component" value="Unassembled WGS sequence"/>
</dbReference>
<organism evidence="1 2">
    <name type="scientific">Portunus trituberculatus</name>
    <name type="common">Swimming crab</name>
    <name type="synonym">Neptunus trituberculatus</name>
    <dbReference type="NCBI Taxonomy" id="210409"/>
    <lineage>
        <taxon>Eukaryota</taxon>
        <taxon>Metazoa</taxon>
        <taxon>Ecdysozoa</taxon>
        <taxon>Arthropoda</taxon>
        <taxon>Crustacea</taxon>
        <taxon>Multicrustacea</taxon>
        <taxon>Malacostraca</taxon>
        <taxon>Eumalacostraca</taxon>
        <taxon>Eucarida</taxon>
        <taxon>Decapoda</taxon>
        <taxon>Pleocyemata</taxon>
        <taxon>Brachyura</taxon>
        <taxon>Eubrachyura</taxon>
        <taxon>Portunoidea</taxon>
        <taxon>Portunidae</taxon>
        <taxon>Portuninae</taxon>
        <taxon>Portunus</taxon>
    </lineage>
</organism>
<keyword evidence="2" id="KW-1185">Reference proteome</keyword>
<gene>
    <name evidence="1" type="ORF">E2C01_047444</name>
</gene>
<evidence type="ECO:0000313" key="1">
    <source>
        <dbReference type="EMBL" id="MPC53548.1"/>
    </source>
</evidence>
<accession>A0A5B7G8V5</accession>
<dbReference type="EMBL" id="VSRR010011704">
    <property type="protein sequence ID" value="MPC53548.1"/>
    <property type="molecule type" value="Genomic_DNA"/>
</dbReference>
<proteinExistence type="predicted"/>
<name>A0A5B7G8V5_PORTR</name>
<evidence type="ECO:0000313" key="2">
    <source>
        <dbReference type="Proteomes" id="UP000324222"/>
    </source>
</evidence>
<dbReference type="AlphaFoldDB" id="A0A5B7G8V5"/>
<comment type="caution">
    <text evidence="1">The sequence shown here is derived from an EMBL/GenBank/DDBJ whole genome shotgun (WGS) entry which is preliminary data.</text>
</comment>
<reference evidence="1 2" key="1">
    <citation type="submission" date="2019-05" db="EMBL/GenBank/DDBJ databases">
        <title>Another draft genome of Portunus trituberculatus and its Hox gene families provides insights of decapod evolution.</title>
        <authorList>
            <person name="Jeong J.-H."/>
            <person name="Song I."/>
            <person name="Kim S."/>
            <person name="Choi T."/>
            <person name="Kim D."/>
            <person name="Ryu S."/>
            <person name="Kim W."/>
        </authorList>
    </citation>
    <scope>NUCLEOTIDE SEQUENCE [LARGE SCALE GENOMIC DNA]</scope>
    <source>
        <tissue evidence="1">Muscle</tissue>
    </source>
</reference>